<evidence type="ECO:0000256" key="1">
    <source>
        <dbReference type="SAM" id="Coils"/>
    </source>
</evidence>
<dbReference type="RefSeq" id="WP_143028519.1">
    <property type="nucleotide sequence ID" value="NZ_FMZV01000003.1"/>
</dbReference>
<dbReference type="STRING" id="639004.SAMN04488239_10359"/>
<evidence type="ECO:0000313" key="3">
    <source>
        <dbReference type="EMBL" id="SDC63813.1"/>
    </source>
</evidence>
<dbReference type="Proteomes" id="UP000199628">
    <property type="component" value="Unassembled WGS sequence"/>
</dbReference>
<name>A0A1G6N7P5_9RHOB</name>
<keyword evidence="2" id="KW-0472">Membrane</keyword>
<proteinExistence type="predicted"/>
<feature type="coiled-coil region" evidence="1">
    <location>
        <begin position="78"/>
        <end position="105"/>
    </location>
</feature>
<keyword evidence="4" id="KW-1185">Reference proteome</keyword>
<evidence type="ECO:0000313" key="4">
    <source>
        <dbReference type="Proteomes" id="UP000199628"/>
    </source>
</evidence>
<gene>
    <name evidence="3" type="ORF">SAMN04488239_10359</name>
</gene>
<dbReference type="AlphaFoldDB" id="A0A1G6N7P5"/>
<dbReference type="EMBL" id="FMZV01000003">
    <property type="protein sequence ID" value="SDC63813.1"/>
    <property type="molecule type" value="Genomic_DNA"/>
</dbReference>
<protein>
    <submittedName>
        <fullName evidence="3">Uncharacterized protein</fullName>
    </submittedName>
</protein>
<keyword evidence="2" id="KW-0812">Transmembrane</keyword>
<organism evidence="3 4">
    <name type="scientific">Ruegeria marina</name>
    <dbReference type="NCBI Taxonomy" id="639004"/>
    <lineage>
        <taxon>Bacteria</taxon>
        <taxon>Pseudomonadati</taxon>
        <taxon>Pseudomonadota</taxon>
        <taxon>Alphaproteobacteria</taxon>
        <taxon>Rhodobacterales</taxon>
        <taxon>Roseobacteraceae</taxon>
        <taxon>Ruegeria</taxon>
    </lineage>
</organism>
<sequence>MGKRLCFHPVFWGVLATLAVLSLALWIGFQADCDSEGVCQTKFSTFLAARPNEIGDTLAGFAGALAFVWIIVTVWLQSQELGEQRKELELTRKEFQKMAEAQDSQVEILKSQNKVLVEEQRLRIEQYWGAEAGKLKKVLKDAVIEVLGGRQEVLFGVGESTELVLLNHAQKKYSRGRDIIESDVHDLLSNLESALNSLVDGEAIKPPIRCKALESMYSVLCQHRDALGRASKSTQLEGRLEQLTKLIDSIGRKLDPAP</sequence>
<feature type="transmembrane region" description="Helical" evidence="2">
    <location>
        <begin position="54"/>
        <end position="76"/>
    </location>
</feature>
<accession>A0A1G6N7P5</accession>
<reference evidence="4" key="1">
    <citation type="submission" date="2016-10" db="EMBL/GenBank/DDBJ databases">
        <authorList>
            <person name="Varghese N."/>
            <person name="Submissions S."/>
        </authorList>
    </citation>
    <scope>NUCLEOTIDE SEQUENCE [LARGE SCALE GENOMIC DNA]</scope>
    <source>
        <strain evidence="4">CGMCC 1.9108</strain>
    </source>
</reference>
<keyword evidence="1" id="KW-0175">Coiled coil</keyword>
<dbReference type="OrthoDB" id="6678638at2"/>
<keyword evidence="2" id="KW-1133">Transmembrane helix</keyword>
<evidence type="ECO:0000256" key="2">
    <source>
        <dbReference type="SAM" id="Phobius"/>
    </source>
</evidence>